<keyword evidence="2" id="KW-1185">Reference proteome</keyword>
<accession>A0A397IGZ4</accession>
<evidence type="ECO:0000313" key="2">
    <source>
        <dbReference type="Proteomes" id="UP000266861"/>
    </source>
</evidence>
<protein>
    <submittedName>
        <fullName evidence="1">Uncharacterized protein</fullName>
    </submittedName>
</protein>
<name>A0A397IGZ4_9GLOM</name>
<dbReference type="EMBL" id="PQFF01000201">
    <property type="protein sequence ID" value="RHZ75229.1"/>
    <property type="molecule type" value="Genomic_DNA"/>
</dbReference>
<dbReference type="Proteomes" id="UP000266861">
    <property type="component" value="Unassembled WGS sequence"/>
</dbReference>
<dbReference type="AlphaFoldDB" id="A0A397IGZ4"/>
<evidence type="ECO:0000313" key="1">
    <source>
        <dbReference type="EMBL" id="RHZ75229.1"/>
    </source>
</evidence>
<proteinExistence type="predicted"/>
<organism evidence="1 2">
    <name type="scientific">Diversispora epigaea</name>
    <dbReference type="NCBI Taxonomy" id="1348612"/>
    <lineage>
        <taxon>Eukaryota</taxon>
        <taxon>Fungi</taxon>
        <taxon>Fungi incertae sedis</taxon>
        <taxon>Mucoromycota</taxon>
        <taxon>Glomeromycotina</taxon>
        <taxon>Glomeromycetes</taxon>
        <taxon>Diversisporales</taxon>
        <taxon>Diversisporaceae</taxon>
        <taxon>Diversispora</taxon>
    </lineage>
</organism>
<sequence>MIYSLDKLTKKFNYLSYTLPILVKQYEEFLYLDIYIIKSILSHLSTKIDRIVKNTTKNHITFIRYFSCERIISMKMDSQTIDYRADRIMKLFEKSKQIPLFVLEVFSEPNNSDPDK</sequence>
<gene>
    <name evidence="1" type="ORF">Glove_216g157</name>
</gene>
<reference evidence="1 2" key="1">
    <citation type="submission" date="2018-08" db="EMBL/GenBank/DDBJ databases">
        <title>Genome and evolution of the arbuscular mycorrhizal fungus Diversispora epigaea (formerly Glomus versiforme) and its bacterial endosymbionts.</title>
        <authorList>
            <person name="Sun X."/>
            <person name="Fei Z."/>
            <person name="Harrison M."/>
        </authorList>
    </citation>
    <scope>NUCLEOTIDE SEQUENCE [LARGE SCALE GENOMIC DNA]</scope>
    <source>
        <strain evidence="1 2">IT104</strain>
    </source>
</reference>
<comment type="caution">
    <text evidence="1">The sequence shown here is derived from an EMBL/GenBank/DDBJ whole genome shotgun (WGS) entry which is preliminary data.</text>
</comment>